<protein>
    <submittedName>
        <fullName evidence="1">Uncharacterized protein</fullName>
    </submittedName>
</protein>
<sequence>MNFKHIFWFEMADYEKIEYLRKFSVAVIGSRMLAEILWRCGVGCIRYIGDVVTPVDVRIDPTYDYLDANDYDVMHPNPDSCVISYPYPHDYKELKKQLRGIDVVVAHKYEDVAARIAEELGVPFIPKIITTFLPDGVSFFEVKMPQIEENPISYSITCSVQAGEIMRIFTGYELPVIAPEAYVVDLKSKSYLKKVELERI</sequence>
<reference evidence="1 2" key="2">
    <citation type="journal article" date="2011" name="Stand. Genomic Sci.">
        <title>Complete genome sequence of Ferroglobus placidus AEDII12DO.</title>
        <authorList>
            <person name="Anderson I."/>
            <person name="Risso C."/>
            <person name="Holmes D."/>
            <person name="Lucas S."/>
            <person name="Copeland A."/>
            <person name="Lapidus A."/>
            <person name="Cheng J.F."/>
            <person name="Bruce D."/>
            <person name="Goodwin L."/>
            <person name="Pitluck S."/>
            <person name="Saunders E."/>
            <person name="Brettin T."/>
            <person name="Detter J.C."/>
            <person name="Han C."/>
            <person name="Tapia R."/>
            <person name="Larimer F."/>
            <person name="Land M."/>
            <person name="Hauser L."/>
            <person name="Woyke T."/>
            <person name="Lovley D."/>
            <person name="Kyrpides N."/>
            <person name="Ivanova N."/>
        </authorList>
    </citation>
    <scope>NUCLEOTIDE SEQUENCE [LARGE SCALE GENOMIC DNA]</scope>
    <source>
        <strain evidence="2">DSM 10642 / AEDII12DO</strain>
    </source>
</reference>
<dbReference type="EMBL" id="CP001899">
    <property type="protein sequence ID" value="ADC66267.1"/>
    <property type="molecule type" value="Genomic_DNA"/>
</dbReference>
<dbReference type="KEGG" id="fpl:Ferp_2136"/>
<evidence type="ECO:0000313" key="2">
    <source>
        <dbReference type="Proteomes" id="UP000002613"/>
    </source>
</evidence>
<dbReference type="GeneID" id="8779673"/>
<keyword evidence="2" id="KW-1185">Reference proteome</keyword>
<dbReference type="Proteomes" id="UP000002613">
    <property type="component" value="Chromosome"/>
</dbReference>
<dbReference type="PaxDb" id="589924-Ferp_2136"/>
<gene>
    <name evidence="1" type="ordered locus">Ferp_2136</name>
</gene>
<name>D3S0M6_FERPA</name>
<proteinExistence type="predicted"/>
<accession>D3S0M6</accession>
<reference evidence="2" key="1">
    <citation type="submission" date="2010-02" db="EMBL/GenBank/DDBJ databases">
        <title>Complete sequence of Ferroglobus placidus DSM 10642.</title>
        <authorList>
            <consortium name="US DOE Joint Genome Institute"/>
            <person name="Lucas S."/>
            <person name="Copeland A."/>
            <person name="Lapidus A."/>
            <person name="Cheng J.-F."/>
            <person name="Bruce D."/>
            <person name="Goodwin L."/>
            <person name="Pitluck S."/>
            <person name="Saunders E."/>
            <person name="Brettin T."/>
            <person name="Detter J.C."/>
            <person name="Han C."/>
            <person name="Tapia R."/>
            <person name="Larimer F."/>
            <person name="Land M."/>
            <person name="Hauser L."/>
            <person name="Kyrpides N."/>
            <person name="Ivanova N."/>
            <person name="Holmes D."/>
            <person name="Lovley D."/>
            <person name="Kyrpides N."/>
            <person name="Anderson I.J."/>
            <person name="Woyke T."/>
        </authorList>
    </citation>
    <scope>NUCLEOTIDE SEQUENCE [LARGE SCALE GENOMIC DNA]</scope>
    <source>
        <strain evidence="2">DSM 10642 / AEDII12DO</strain>
    </source>
</reference>
<dbReference type="STRING" id="589924.Ferp_2136"/>
<evidence type="ECO:0000313" key="1">
    <source>
        <dbReference type="EMBL" id="ADC66267.1"/>
    </source>
</evidence>
<dbReference type="OrthoDB" id="49618at2157"/>
<dbReference type="eggNOG" id="arCOG01676">
    <property type="taxonomic scope" value="Archaea"/>
</dbReference>
<dbReference type="HOGENOM" id="CLU_117030_0_0_2"/>
<dbReference type="AlphaFoldDB" id="D3S0M6"/>
<organism evidence="1 2">
    <name type="scientific">Ferroglobus placidus (strain DSM 10642 / AEDII12DO)</name>
    <dbReference type="NCBI Taxonomy" id="589924"/>
    <lineage>
        <taxon>Archaea</taxon>
        <taxon>Methanobacteriati</taxon>
        <taxon>Methanobacteriota</taxon>
        <taxon>Archaeoglobi</taxon>
        <taxon>Archaeoglobales</taxon>
        <taxon>Archaeoglobaceae</taxon>
        <taxon>Ferroglobus</taxon>
    </lineage>
</organism>
<dbReference type="RefSeq" id="WP_012966605.1">
    <property type="nucleotide sequence ID" value="NC_013849.1"/>
</dbReference>